<proteinExistence type="inferred from homology"/>
<comment type="similarity">
    <text evidence="1">Belongs to the LysR transcriptional regulatory family.</text>
</comment>
<comment type="caution">
    <text evidence="6">The sequence shown here is derived from an EMBL/GenBank/DDBJ whole genome shotgun (WGS) entry which is preliminary data.</text>
</comment>
<dbReference type="InterPro" id="IPR000847">
    <property type="entry name" value="LysR_HTH_N"/>
</dbReference>
<dbReference type="GO" id="GO:0003700">
    <property type="term" value="F:DNA-binding transcription factor activity"/>
    <property type="evidence" value="ECO:0007669"/>
    <property type="project" value="InterPro"/>
</dbReference>
<dbReference type="PANTHER" id="PTHR30579">
    <property type="entry name" value="TRANSCRIPTIONAL REGULATOR"/>
    <property type="match status" value="1"/>
</dbReference>
<keyword evidence="2" id="KW-0805">Transcription regulation</keyword>
<keyword evidence="4" id="KW-0804">Transcription</keyword>
<dbReference type="GO" id="GO:0003677">
    <property type="term" value="F:DNA binding"/>
    <property type="evidence" value="ECO:0007669"/>
    <property type="project" value="UniProtKB-KW"/>
</dbReference>
<evidence type="ECO:0000256" key="2">
    <source>
        <dbReference type="ARBA" id="ARBA00023015"/>
    </source>
</evidence>
<dbReference type="Gene3D" id="3.40.190.10">
    <property type="entry name" value="Periplasmic binding protein-like II"/>
    <property type="match status" value="2"/>
</dbReference>
<reference evidence="6 7" key="1">
    <citation type="submission" date="2019-06" db="EMBL/GenBank/DDBJ databases">
        <title>Genomic Encyclopedia of Type Strains, Phase IV (KMG-V): Genome sequencing to study the core and pangenomes of soil and plant-associated prokaryotes.</title>
        <authorList>
            <person name="Whitman W."/>
        </authorList>
    </citation>
    <scope>NUCLEOTIDE SEQUENCE [LARGE SCALE GENOMIC DNA]</scope>
    <source>
        <strain evidence="6 7">BR 11622</strain>
    </source>
</reference>
<dbReference type="EMBL" id="VITR01000011">
    <property type="protein sequence ID" value="TWB39129.1"/>
    <property type="molecule type" value="Genomic_DNA"/>
</dbReference>
<accession>A0A560GZY8</accession>
<dbReference type="Pfam" id="PF00126">
    <property type="entry name" value="HTH_1"/>
    <property type="match status" value="1"/>
</dbReference>
<evidence type="ECO:0000256" key="4">
    <source>
        <dbReference type="ARBA" id="ARBA00023163"/>
    </source>
</evidence>
<dbReference type="FunFam" id="1.10.10.10:FF:000001">
    <property type="entry name" value="LysR family transcriptional regulator"/>
    <property type="match status" value="1"/>
</dbReference>
<dbReference type="PROSITE" id="PS50931">
    <property type="entry name" value="HTH_LYSR"/>
    <property type="match status" value="1"/>
</dbReference>
<protein>
    <submittedName>
        <fullName evidence="6">DNA-binding transcriptional LysR family regulator</fullName>
    </submittedName>
</protein>
<dbReference type="RefSeq" id="WP_186455912.1">
    <property type="nucleotide sequence ID" value="NZ_VITR01000011.1"/>
</dbReference>
<keyword evidence="7" id="KW-1185">Reference proteome</keyword>
<evidence type="ECO:0000259" key="5">
    <source>
        <dbReference type="PROSITE" id="PS50931"/>
    </source>
</evidence>
<keyword evidence="3 6" id="KW-0238">DNA-binding</keyword>
<dbReference type="InterPro" id="IPR005119">
    <property type="entry name" value="LysR_subst-bd"/>
</dbReference>
<evidence type="ECO:0000256" key="3">
    <source>
        <dbReference type="ARBA" id="ARBA00023125"/>
    </source>
</evidence>
<dbReference type="SUPFAM" id="SSF53850">
    <property type="entry name" value="Periplasmic binding protein-like II"/>
    <property type="match status" value="1"/>
</dbReference>
<dbReference type="AlphaFoldDB" id="A0A560GZY8"/>
<evidence type="ECO:0000256" key="1">
    <source>
        <dbReference type="ARBA" id="ARBA00009437"/>
    </source>
</evidence>
<sequence length="309" mass="33883">MRQSLELDLLQTLVAIADSGSFAAAAARVHRTQSAVSMQMRRLELIAGKPLFDRDGRRARLTPTGETLLAYARRILNLQDEAFSLLNEGEIAGTARLGIDEVYADPLLPLILTHFARNHPRVEVMLRCEPSATLRDLIMSGDLDMALVSKKSATWMDVETLRHEPLVWIAAPTFDHTASPLPLALPEPGCPTRDHALKALARSGLAHRVAYSSPNFSGLLTPVRAGLAVTVVAQFSAPQDLRILEEGHGFPRLPNIEIGLLRAQNRGKPADALAECITGNIEPPVWWPEPRRRAAPLPVFMDALCNPED</sequence>
<evidence type="ECO:0000313" key="7">
    <source>
        <dbReference type="Proteomes" id="UP000315751"/>
    </source>
</evidence>
<gene>
    <name evidence="6" type="ORF">FBZ90_111126</name>
</gene>
<dbReference type="Pfam" id="PF03466">
    <property type="entry name" value="LysR_substrate"/>
    <property type="match status" value="1"/>
</dbReference>
<dbReference type="PRINTS" id="PR00039">
    <property type="entry name" value="HTHLYSR"/>
</dbReference>
<name>A0A560GZY8_9PROT</name>
<dbReference type="PANTHER" id="PTHR30579:SF7">
    <property type="entry name" value="HTH-TYPE TRANSCRIPTIONAL REGULATOR LRHA-RELATED"/>
    <property type="match status" value="1"/>
</dbReference>
<dbReference type="InterPro" id="IPR050176">
    <property type="entry name" value="LTTR"/>
</dbReference>
<evidence type="ECO:0000313" key="6">
    <source>
        <dbReference type="EMBL" id="TWB39129.1"/>
    </source>
</evidence>
<dbReference type="InterPro" id="IPR036388">
    <property type="entry name" value="WH-like_DNA-bd_sf"/>
</dbReference>
<organism evidence="6 7">
    <name type="scientific">Nitrospirillum amazonense</name>
    <dbReference type="NCBI Taxonomy" id="28077"/>
    <lineage>
        <taxon>Bacteria</taxon>
        <taxon>Pseudomonadati</taxon>
        <taxon>Pseudomonadota</taxon>
        <taxon>Alphaproteobacteria</taxon>
        <taxon>Rhodospirillales</taxon>
        <taxon>Azospirillaceae</taxon>
        <taxon>Nitrospirillum</taxon>
    </lineage>
</organism>
<dbReference type="Gene3D" id="1.10.10.10">
    <property type="entry name" value="Winged helix-like DNA-binding domain superfamily/Winged helix DNA-binding domain"/>
    <property type="match status" value="1"/>
</dbReference>
<dbReference type="SUPFAM" id="SSF46785">
    <property type="entry name" value="Winged helix' DNA-binding domain"/>
    <property type="match status" value="1"/>
</dbReference>
<dbReference type="Proteomes" id="UP000315751">
    <property type="component" value="Unassembled WGS sequence"/>
</dbReference>
<dbReference type="InterPro" id="IPR036390">
    <property type="entry name" value="WH_DNA-bd_sf"/>
</dbReference>
<feature type="domain" description="HTH lysR-type" evidence="5">
    <location>
        <begin position="5"/>
        <end position="62"/>
    </location>
</feature>